<dbReference type="EMBL" id="BAABFC010000012">
    <property type="protein sequence ID" value="GAA4499741.1"/>
    <property type="molecule type" value="Genomic_DNA"/>
</dbReference>
<dbReference type="EC" id="3.6.4.-" evidence="9"/>
<evidence type="ECO:0000256" key="2">
    <source>
        <dbReference type="ARBA" id="ARBA00022801"/>
    </source>
</evidence>
<dbReference type="CDD" id="cd18793">
    <property type="entry name" value="SF2_C_SNF"/>
    <property type="match status" value="1"/>
</dbReference>
<evidence type="ECO:0000259" key="11">
    <source>
        <dbReference type="PROSITE" id="PS51194"/>
    </source>
</evidence>
<evidence type="ECO:0000313" key="12">
    <source>
        <dbReference type="EMBL" id="GAA4499741.1"/>
    </source>
</evidence>
<feature type="domain" description="Helicase ATP-binding" evidence="10">
    <location>
        <begin position="163"/>
        <end position="333"/>
    </location>
</feature>
<evidence type="ECO:0000313" key="13">
    <source>
        <dbReference type="Proteomes" id="UP001501321"/>
    </source>
</evidence>
<keyword evidence="1 9" id="KW-0547">Nucleotide-binding</keyword>
<dbReference type="Pfam" id="PF00271">
    <property type="entry name" value="Helicase_C"/>
    <property type="match status" value="1"/>
</dbReference>
<dbReference type="Pfam" id="PF18337">
    <property type="entry name" value="Tudor_RapA"/>
    <property type="match status" value="1"/>
</dbReference>
<feature type="domain" description="Helicase C-terminal" evidence="11">
    <location>
        <begin position="480"/>
        <end position="652"/>
    </location>
</feature>
<dbReference type="Gene3D" id="3.40.50.300">
    <property type="entry name" value="P-loop containing nucleotide triphosphate hydrolases"/>
    <property type="match status" value="1"/>
</dbReference>
<comment type="function">
    <text evidence="9">Transcription regulator that activates transcription by stimulating RNA polymerase (RNAP) recycling in case of stress conditions such as supercoiled DNA or high salt concentrations. Probably acts by releasing the RNAP, when it is trapped or immobilized on tightly supercoiled DNA. Does not activate transcription on linear DNA. Probably not involved in DNA repair.</text>
</comment>
<dbReference type="InterPro" id="IPR057342">
    <property type="entry name" value="DEXDc_RapA"/>
</dbReference>
<dbReference type="InterPro" id="IPR000330">
    <property type="entry name" value="SNF2_N"/>
</dbReference>
<dbReference type="Pfam" id="PF00176">
    <property type="entry name" value="SNF2-rel_dom"/>
    <property type="match status" value="1"/>
</dbReference>
<dbReference type="InterPro" id="IPR023949">
    <property type="entry name" value="Helicase_RapA"/>
</dbReference>
<dbReference type="Gene3D" id="2.30.30.140">
    <property type="match status" value="1"/>
</dbReference>
<evidence type="ECO:0000256" key="8">
    <source>
        <dbReference type="ARBA" id="ARBA00023163"/>
    </source>
</evidence>
<keyword evidence="6 9" id="KW-0238">DNA-binding</keyword>
<feature type="binding site" evidence="9">
    <location>
        <begin position="176"/>
        <end position="183"/>
    </location>
    <ligand>
        <name>ATP</name>
        <dbReference type="ChEBI" id="CHEBI:30616"/>
    </ligand>
</feature>
<dbReference type="RefSeq" id="WP_345012678.1">
    <property type="nucleotide sequence ID" value="NZ_BAABFC010000012.1"/>
</dbReference>
<evidence type="ECO:0000259" key="10">
    <source>
        <dbReference type="PROSITE" id="PS51192"/>
    </source>
</evidence>
<keyword evidence="7 9" id="KW-0010">Activator</keyword>
<dbReference type="InterPro" id="IPR027417">
    <property type="entry name" value="P-loop_NTPase"/>
</dbReference>
<organism evidence="12 13">
    <name type="scientific">Pseudaeromonas paramecii</name>
    <dbReference type="NCBI Taxonomy" id="2138166"/>
    <lineage>
        <taxon>Bacteria</taxon>
        <taxon>Pseudomonadati</taxon>
        <taxon>Pseudomonadota</taxon>
        <taxon>Gammaproteobacteria</taxon>
        <taxon>Aeromonadales</taxon>
        <taxon>Aeromonadaceae</taxon>
        <taxon>Pseudaeromonas</taxon>
    </lineage>
</organism>
<dbReference type="HAMAP" id="MF_01821">
    <property type="entry name" value="Helicase_RapA"/>
    <property type="match status" value="1"/>
</dbReference>
<dbReference type="InterPro" id="IPR040765">
    <property type="entry name" value="Tudor_1_RapA"/>
</dbReference>
<dbReference type="Gene3D" id="6.10.140.1500">
    <property type="match status" value="1"/>
</dbReference>
<feature type="short sequence motif" description="DEAH box" evidence="9">
    <location>
        <begin position="279"/>
        <end position="282"/>
    </location>
</feature>
<keyword evidence="5 9" id="KW-0805">Transcription regulation</keyword>
<dbReference type="InterPro" id="IPR038718">
    <property type="entry name" value="SNF2-like_sf"/>
</dbReference>
<dbReference type="CDD" id="cd18011">
    <property type="entry name" value="DEXDc_RapA"/>
    <property type="match status" value="1"/>
</dbReference>
<dbReference type="PROSITE" id="PS51192">
    <property type="entry name" value="HELICASE_ATP_BIND_1"/>
    <property type="match status" value="1"/>
</dbReference>
<accession>A0ABP8Q9P3</accession>
<comment type="subunit">
    <text evidence="9">Interacts with the RNAP. Has a higher affinity for the core RNAP than for the holoenzyme. Its ATPase activity is stimulated by binding to RNAP.</text>
</comment>
<keyword evidence="13" id="KW-1185">Reference proteome</keyword>
<name>A0ABP8Q9P3_9GAMM</name>
<evidence type="ECO:0000256" key="5">
    <source>
        <dbReference type="ARBA" id="ARBA00023015"/>
    </source>
</evidence>
<dbReference type="Gene3D" id="3.40.50.10810">
    <property type="entry name" value="Tandem AAA-ATPase domain"/>
    <property type="match status" value="1"/>
</dbReference>
<dbReference type="InterPro" id="IPR049730">
    <property type="entry name" value="SNF2/RAD54-like_C"/>
</dbReference>
<evidence type="ECO:0000256" key="3">
    <source>
        <dbReference type="ARBA" id="ARBA00022806"/>
    </source>
</evidence>
<comment type="similarity">
    <text evidence="9">Belongs to the SNF2/RAD54 helicase family. RapA subfamily.</text>
</comment>
<dbReference type="Gene3D" id="6.10.140.2230">
    <property type="match status" value="1"/>
</dbReference>
<dbReference type="Gene3D" id="2.30.30.930">
    <property type="match status" value="1"/>
</dbReference>
<dbReference type="Proteomes" id="UP001501321">
    <property type="component" value="Unassembled WGS sequence"/>
</dbReference>
<dbReference type="SMART" id="SM00490">
    <property type="entry name" value="HELICc"/>
    <property type="match status" value="1"/>
</dbReference>
<protein>
    <recommendedName>
        <fullName evidence="9">RNA polymerase-associated protein RapA</fullName>
        <ecNumber evidence="9">3.6.4.-</ecNumber>
    </recommendedName>
    <alternativeName>
        <fullName evidence="9">ATP-dependent helicase HepA</fullName>
    </alternativeName>
</protein>
<comment type="caution">
    <text evidence="12">The sequence shown here is derived from an EMBL/GenBank/DDBJ whole genome shotgun (WGS) entry which is preliminary data.</text>
</comment>
<evidence type="ECO:0000256" key="1">
    <source>
        <dbReference type="ARBA" id="ARBA00022741"/>
    </source>
</evidence>
<dbReference type="SUPFAM" id="SSF52540">
    <property type="entry name" value="P-loop containing nucleoside triphosphate hydrolases"/>
    <property type="match status" value="2"/>
</dbReference>
<proteinExistence type="inferred from homology"/>
<dbReference type="Gene3D" id="3.30.360.80">
    <property type="match status" value="1"/>
</dbReference>
<dbReference type="NCBIfam" id="NF003426">
    <property type="entry name" value="PRK04914.1"/>
    <property type="match status" value="1"/>
</dbReference>
<dbReference type="Pfam" id="PF12137">
    <property type="entry name" value="RapA_C"/>
    <property type="match status" value="1"/>
</dbReference>
<evidence type="ECO:0000256" key="4">
    <source>
        <dbReference type="ARBA" id="ARBA00022840"/>
    </source>
</evidence>
<keyword evidence="8 9" id="KW-0804">Transcription</keyword>
<keyword evidence="4 9" id="KW-0067">ATP-binding</keyword>
<reference evidence="13" key="1">
    <citation type="journal article" date="2019" name="Int. J. Syst. Evol. Microbiol.">
        <title>The Global Catalogue of Microorganisms (GCM) 10K type strain sequencing project: providing services to taxonomists for standard genome sequencing and annotation.</title>
        <authorList>
            <consortium name="The Broad Institute Genomics Platform"/>
            <consortium name="The Broad Institute Genome Sequencing Center for Infectious Disease"/>
            <person name="Wu L."/>
            <person name="Ma J."/>
        </authorList>
    </citation>
    <scope>NUCLEOTIDE SEQUENCE [LARGE SCALE GENOMIC DNA]</scope>
    <source>
        <strain evidence="13">JCM 32226</strain>
    </source>
</reference>
<evidence type="ECO:0000256" key="9">
    <source>
        <dbReference type="HAMAP-Rule" id="MF_01821"/>
    </source>
</evidence>
<dbReference type="InterPro" id="IPR014001">
    <property type="entry name" value="Helicase_ATP-bd"/>
</dbReference>
<dbReference type="PROSITE" id="PS51194">
    <property type="entry name" value="HELICASE_CTER"/>
    <property type="match status" value="1"/>
</dbReference>
<dbReference type="PANTHER" id="PTHR45766:SF6">
    <property type="entry name" value="SWI_SNF-RELATED MATRIX-ASSOCIATED ACTIN-DEPENDENT REGULATOR OF CHROMATIN SUBFAMILY A-LIKE PROTEIN 1"/>
    <property type="match status" value="1"/>
</dbReference>
<dbReference type="InterPro" id="IPR001650">
    <property type="entry name" value="Helicase_C-like"/>
</dbReference>
<evidence type="ECO:0000256" key="7">
    <source>
        <dbReference type="ARBA" id="ARBA00023159"/>
    </source>
</evidence>
<dbReference type="InterPro" id="IPR022737">
    <property type="entry name" value="RapA_C"/>
</dbReference>
<keyword evidence="2 9" id="KW-0378">Hydrolase</keyword>
<keyword evidence="3 9" id="KW-0347">Helicase</keyword>
<dbReference type="InterPro" id="IPR040766">
    <property type="entry name" value="Tudor_2_RapA"/>
</dbReference>
<dbReference type="Pfam" id="PF18339">
    <property type="entry name" value="Tudor_1_RapA"/>
    <property type="match status" value="1"/>
</dbReference>
<dbReference type="SMART" id="SM00487">
    <property type="entry name" value="DEXDc"/>
    <property type="match status" value="1"/>
</dbReference>
<sequence>MAFGLGQRWISDTETDLGLGTVVAVDGRMVTLLFPASGENRIYAKEDAPVTRVQFHAGDTITSHEEWTLKVETVEEQQGLLTYHGIRQDTGEPESLKEVFLSNFLKFNKPQDRLFAGQVERLSRFSLRYQALTHQHARRLSPTRGLAGGRVSLIPHQLHIAREVGQRHAPRVLLADEVGLGKTIEAGMIIHQQLLGGRAQRVLILVPETLQYQWLIEMRRRFNLHFALFDEERCIEAAHEADNPFDSEQLVICSLDWLRKKRARFDEVHDTQWDLLVVDEAHHLEWSESTPSRAYQIVEALAEEIPGVLLLTATPDQLGHESHFARLRLLDPERFYDYDAFLAEEQSYGQVADAAQALLSGDALTADQQAVLSDCLGQTVPAQPDELSRQQLLGELLDRHGTGRILFRNTRASISGFPERVLDAVGLPLPEQYKTAARVMGMMGGSSGDAEAQARRALYPEKIFAQFEGDDASWTRFDPRVDWLLELLKAARHEKVLVICSEAATALTLENALRTREGIRGAVFHEGMSLLERDKAAAYFAQTEGGAQVLLCSEIGSEGRNFQFASHLVLFDLPLNPDLLEQRIGRLDRIGQLNRVQIHVPYLQGTPQALLLRWYHEGLGAFEQTCPTGRPVFEAVRDSLFALLATSQGEDDAAFAELLATTQAQHQALKAKLEQGRDRLLEIHSSGGQSAHALVAQLDEEDDDTSLVSFALQLFDDIGINQDDRGEDAIVLTPGDHMLVPSFPGLPAEGCTVTFERNTALSREDLTFLTWDHPMIRGGIDLILSSEIGSNAVALLKNQSLPAGTPLLELIFVAESAVHPQLYRFLPPTPIRLLLDKAGNDLAAKVSFEALSRQLTPINRHLASKLVGASQALIHGLIAQGETLAAPRVAEITAAAQARMSQALDGELQRLQALQAVNPSVRASELQHLVELKDELTHQIQQTQLKLDAIRFVVITHQ</sequence>
<gene>
    <name evidence="9 12" type="primary">rapA</name>
    <name evidence="12" type="ORF">GCM10023095_20400</name>
</gene>
<evidence type="ECO:0000256" key="6">
    <source>
        <dbReference type="ARBA" id="ARBA00023125"/>
    </source>
</evidence>
<dbReference type="PANTHER" id="PTHR45766">
    <property type="entry name" value="DNA ANNEALING HELICASE AND ENDONUCLEASE ZRANB3 FAMILY MEMBER"/>
    <property type="match status" value="1"/>
</dbReference>